<accession>A0A095VSS8</accession>
<evidence type="ECO:0000313" key="1">
    <source>
        <dbReference type="EMBL" id="KGE04512.1"/>
    </source>
</evidence>
<organism evidence="1 2">
    <name type="scientific">Pseudohaliea rubra DSM 19751</name>
    <dbReference type="NCBI Taxonomy" id="1265313"/>
    <lineage>
        <taxon>Bacteria</taxon>
        <taxon>Pseudomonadati</taxon>
        <taxon>Pseudomonadota</taxon>
        <taxon>Gammaproteobacteria</taxon>
        <taxon>Cellvibrionales</taxon>
        <taxon>Halieaceae</taxon>
        <taxon>Pseudohaliea</taxon>
    </lineage>
</organism>
<sequence>MLAVFLSAHCEAAVKDEELFIAAKVLEGRRFPACRESHYASCCAIFIINTQLLNIDIVPSITVEAFPPG</sequence>
<dbReference type="Proteomes" id="UP000029640">
    <property type="component" value="Unassembled WGS sequence"/>
</dbReference>
<dbReference type="HOGENOM" id="CLU_2770175_0_0_6"/>
<reference evidence="1 2" key="1">
    <citation type="journal article" date="2014" name="Genome Announc.">
        <title>Genome Sequence of Gammaproteobacterial Pseudohaliea rubra Type Strain DSM 19751, Isolated from Coastal Seawater of the Mediterranean Sea.</title>
        <authorList>
            <person name="Spring S."/>
            <person name="Fiebig A."/>
            <person name="Riedel T."/>
            <person name="Goker M."/>
            <person name="Klenk H.P."/>
        </authorList>
    </citation>
    <scope>NUCLEOTIDE SEQUENCE [LARGE SCALE GENOMIC DNA]</scope>
    <source>
        <strain evidence="1 2">DSM 19751</strain>
    </source>
</reference>
<proteinExistence type="predicted"/>
<dbReference type="EMBL" id="AUVB01000024">
    <property type="protein sequence ID" value="KGE04512.1"/>
    <property type="molecule type" value="Genomic_DNA"/>
</dbReference>
<name>A0A095VSS8_9GAMM</name>
<keyword evidence="2" id="KW-1185">Reference proteome</keyword>
<evidence type="ECO:0000313" key="2">
    <source>
        <dbReference type="Proteomes" id="UP000029640"/>
    </source>
</evidence>
<protein>
    <submittedName>
        <fullName evidence="1">Uncharacterized protein</fullName>
    </submittedName>
</protein>
<gene>
    <name evidence="1" type="ORF">HRUBRA_00851</name>
</gene>
<dbReference type="AlphaFoldDB" id="A0A095VSS8"/>
<comment type="caution">
    <text evidence="1">The sequence shown here is derived from an EMBL/GenBank/DDBJ whole genome shotgun (WGS) entry which is preliminary data.</text>
</comment>